<dbReference type="Proteomes" id="UP000014018">
    <property type="component" value="Unassembled WGS sequence"/>
</dbReference>
<proteinExistence type="predicted"/>
<dbReference type="InterPro" id="IPR041073">
    <property type="entry name" value="MobL"/>
</dbReference>
<dbReference type="Pfam" id="PF18555">
    <property type="entry name" value="MobL"/>
    <property type="match status" value="1"/>
</dbReference>
<sequence length="108" mass="13169">MATVELFPTRERGKRKPKTLDAMKGKVVNNLLDRKQEQKQINDLIRNNMVGSKKEDSVFKWRNQHLKPLFLRIYKQWQYSYNAIQPLKPEIDELSRRYIQRHHKKDYD</sequence>
<protein>
    <submittedName>
        <fullName evidence="1">Uncharacterized protein</fullName>
    </submittedName>
</protein>
<dbReference type="AlphaFoldDB" id="A0A9W5UZL9"/>
<evidence type="ECO:0000313" key="1">
    <source>
        <dbReference type="EMBL" id="EOO25566.1"/>
    </source>
</evidence>
<evidence type="ECO:0000313" key="2">
    <source>
        <dbReference type="Proteomes" id="UP000014018"/>
    </source>
</evidence>
<gene>
    <name evidence="1" type="ORF">IIU_06111</name>
</gene>
<accession>A0A9W5UZL9</accession>
<reference evidence="1 2" key="1">
    <citation type="submission" date="2012-12" db="EMBL/GenBank/DDBJ databases">
        <title>The Genome Sequence of Bacillus cereus VD133.</title>
        <authorList>
            <consortium name="The Broad Institute Genome Sequencing Platform"/>
            <consortium name="The Broad Institute Genome Sequencing Center for Infectious Disease"/>
            <person name="Feldgarden M."/>
            <person name="Van der Auwera G.A."/>
            <person name="Mahillon J."/>
            <person name="Duprez V."/>
            <person name="Timmery S."/>
            <person name="Mattelet C."/>
            <person name="Dierick K."/>
            <person name="Sun M."/>
            <person name="Yu Z."/>
            <person name="Zhu L."/>
            <person name="Hu X."/>
            <person name="Shank E.B."/>
            <person name="Swiecicka I."/>
            <person name="Hansen B.M."/>
            <person name="Andrup L."/>
            <person name="Walker B."/>
            <person name="Young S.K."/>
            <person name="Zeng Q."/>
            <person name="Gargeya S."/>
            <person name="Fitzgerald M."/>
            <person name="Haas B."/>
            <person name="Abouelleil A."/>
            <person name="Alvarado L."/>
            <person name="Arachchi H.M."/>
            <person name="Berlin A.M."/>
            <person name="Chapman S.B."/>
            <person name="Dewar J."/>
            <person name="Goldberg J."/>
            <person name="Griggs A."/>
            <person name="Gujja S."/>
            <person name="Hansen M."/>
            <person name="Howarth C."/>
            <person name="Imamovic A."/>
            <person name="Larimer J."/>
            <person name="McCowan C."/>
            <person name="Murphy C."/>
            <person name="Neiman D."/>
            <person name="Pearson M."/>
            <person name="Priest M."/>
            <person name="Roberts A."/>
            <person name="Saif S."/>
            <person name="Shea T."/>
            <person name="Sisk P."/>
            <person name="Sykes S."/>
            <person name="Wortman J."/>
            <person name="Nusbaum C."/>
            <person name="Birren B."/>
        </authorList>
    </citation>
    <scope>NUCLEOTIDE SEQUENCE [LARGE SCALE GENOMIC DNA]</scope>
    <source>
        <strain evidence="1 2">VD133</strain>
    </source>
</reference>
<dbReference type="EMBL" id="AHFB01000136">
    <property type="protein sequence ID" value="EOO25566.1"/>
    <property type="molecule type" value="Genomic_DNA"/>
</dbReference>
<comment type="caution">
    <text evidence="1">The sequence shown here is derived from an EMBL/GenBank/DDBJ whole genome shotgun (WGS) entry which is preliminary data.</text>
</comment>
<organism evidence="1 2">
    <name type="scientific">Bacillus cereus VD133</name>
    <dbReference type="NCBI Taxonomy" id="1053233"/>
    <lineage>
        <taxon>Bacteria</taxon>
        <taxon>Bacillati</taxon>
        <taxon>Bacillota</taxon>
        <taxon>Bacilli</taxon>
        <taxon>Bacillales</taxon>
        <taxon>Bacillaceae</taxon>
        <taxon>Bacillus</taxon>
        <taxon>Bacillus cereus group</taxon>
    </lineage>
</organism>
<name>A0A9W5UZL9_BACCE</name>